<sequence length="299" mass="32176">MTLSLYPIPHLGLGAVQELPVHPASASQNSPSAEAKQREVNATLSRQPDGTWQVATAAGVVGLIAPQDAAEYPEIELLFDAQLTPAVTLRQSPQPTVLLPRPGLCLPANNPPSSPWALLSFAPAISITDIPDEVDIPQFGRIHLLVTLRAAESDPQRISAYLGPQFIGTLDSYPDYLPDLLVQHAKQGLSTLAHAYHFPRQGGRVLNIYAGKQIEQETRDGSGQERLLAENTRSASSAAATFETASFKAITDEDLSRIDRLPQKATADSTPTKKNNKSWLIFALVIVCIAVLIAVLIAL</sequence>
<evidence type="ECO:0000256" key="2">
    <source>
        <dbReference type="SAM" id="Phobius"/>
    </source>
</evidence>
<gene>
    <name evidence="3" type="ORF">COM45_12145</name>
</gene>
<evidence type="ECO:0000313" key="4">
    <source>
        <dbReference type="Proteomes" id="UP000218690"/>
    </source>
</evidence>
<dbReference type="EMBL" id="NWBP01000037">
    <property type="protein sequence ID" value="PCC81776.1"/>
    <property type="molecule type" value="Genomic_DNA"/>
</dbReference>
<dbReference type="Proteomes" id="UP000218690">
    <property type="component" value="Unassembled WGS sequence"/>
</dbReference>
<comment type="caution">
    <text evidence="3">The sequence shown here is derived from an EMBL/GenBank/DDBJ whole genome shotgun (WGS) entry which is preliminary data.</text>
</comment>
<keyword evidence="2" id="KW-0472">Membrane</keyword>
<evidence type="ECO:0000256" key="1">
    <source>
        <dbReference type="SAM" id="MobiDB-lite"/>
    </source>
</evidence>
<protein>
    <submittedName>
        <fullName evidence="3">Uncharacterized protein</fullName>
    </submittedName>
</protein>
<reference evidence="3 4" key="1">
    <citation type="submission" date="2017-09" db="EMBL/GenBank/DDBJ databases">
        <title>Draft Genome Sequence of Corynebacterium accolens AH4003.</title>
        <authorList>
            <person name="Chen Y."/>
            <person name="Oosthuysen W.F."/>
            <person name="Kelley S."/>
            <person name="Horswill A."/>
        </authorList>
    </citation>
    <scope>NUCLEOTIDE SEQUENCE [LARGE SCALE GENOMIC DNA]</scope>
    <source>
        <strain evidence="3 4">AH4003</strain>
    </source>
</reference>
<organism evidence="3 4">
    <name type="scientific">Corynebacterium accolens</name>
    <dbReference type="NCBI Taxonomy" id="38284"/>
    <lineage>
        <taxon>Bacteria</taxon>
        <taxon>Bacillati</taxon>
        <taxon>Actinomycetota</taxon>
        <taxon>Actinomycetes</taxon>
        <taxon>Mycobacteriales</taxon>
        <taxon>Corynebacteriaceae</taxon>
        <taxon>Corynebacterium</taxon>
    </lineage>
</organism>
<keyword evidence="2" id="KW-1133">Transmembrane helix</keyword>
<dbReference type="AlphaFoldDB" id="A0A2A4AHT4"/>
<accession>A0A2A4AHT4</accession>
<keyword evidence="2" id="KW-0812">Transmembrane</keyword>
<proteinExistence type="predicted"/>
<feature type="transmembrane region" description="Helical" evidence="2">
    <location>
        <begin position="279"/>
        <end position="298"/>
    </location>
</feature>
<feature type="region of interest" description="Disordered" evidence="1">
    <location>
        <begin position="22"/>
        <end position="46"/>
    </location>
</feature>
<name>A0A2A4AHT4_9CORY</name>
<evidence type="ECO:0000313" key="3">
    <source>
        <dbReference type="EMBL" id="PCC81776.1"/>
    </source>
</evidence>